<keyword evidence="3" id="KW-1185">Reference proteome</keyword>
<dbReference type="OrthoDB" id="6397760at2"/>
<dbReference type="AlphaFoldDB" id="A0A1I3HY61"/>
<gene>
    <name evidence="2" type="ORF">SAMN04487775_101162</name>
</gene>
<sequence>MIRKSLVAILLMLGSFVFANDWNVQEVPYENYVYYLVTDAPEKYNNLIGTMVFAWQSRSSYRNLYESSCKDGIIKFLNKEDFSIEIDPNNGIDSAFLSVSFMEKYFPELFNINIPVTKTDLEFIWDSLSSKYAGFSEMKKKGFNKKQFYKINNTKDLKTLLDKYIEDCHFQLNVREFSYNQNTAYDEGSKKSKDPANIYFEKETSNSYYVRFTGCGVENDLYNKNLQKVALKAVNKDFIILDSRSNQGGSDFPQILLRKDLNNLKYKGTVIVLQDNWSFSSGEVWHIFGVNGLKFKRLLVGTHSGGMQNYGNCQVYSNVNKDVVLYFGYSNFRKNLPSNYLGDGKGYEPDVWATTETMASVLTDLGVDVTGIEFK</sequence>
<evidence type="ECO:0008006" key="4">
    <source>
        <dbReference type="Google" id="ProtNLM"/>
    </source>
</evidence>
<evidence type="ECO:0000313" key="2">
    <source>
        <dbReference type="EMBL" id="SFI40553.1"/>
    </source>
</evidence>
<dbReference type="Gene3D" id="3.90.226.10">
    <property type="entry name" value="2-enoyl-CoA Hydratase, Chain A, domain 1"/>
    <property type="match status" value="1"/>
</dbReference>
<proteinExistence type="predicted"/>
<dbReference type="Proteomes" id="UP000182737">
    <property type="component" value="Unassembled WGS sequence"/>
</dbReference>
<name>A0A1I3HY61_9SPIR</name>
<dbReference type="InterPro" id="IPR029045">
    <property type="entry name" value="ClpP/crotonase-like_dom_sf"/>
</dbReference>
<feature type="signal peptide" evidence="1">
    <location>
        <begin position="1"/>
        <end position="19"/>
    </location>
</feature>
<feature type="chain" id="PRO_5010300483" description="Peptidase family S41" evidence="1">
    <location>
        <begin position="20"/>
        <end position="375"/>
    </location>
</feature>
<dbReference type="SUPFAM" id="SSF52096">
    <property type="entry name" value="ClpP/crotonase"/>
    <property type="match status" value="1"/>
</dbReference>
<evidence type="ECO:0000313" key="3">
    <source>
        <dbReference type="Proteomes" id="UP000182737"/>
    </source>
</evidence>
<dbReference type="RefSeq" id="WP_074929763.1">
    <property type="nucleotide sequence ID" value="NZ_FORI01000001.1"/>
</dbReference>
<dbReference type="EMBL" id="FORI01000001">
    <property type="protein sequence ID" value="SFI40553.1"/>
    <property type="molecule type" value="Genomic_DNA"/>
</dbReference>
<keyword evidence="1" id="KW-0732">Signal</keyword>
<reference evidence="3" key="1">
    <citation type="submission" date="2016-10" db="EMBL/GenBank/DDBJ databases">
        <authorList>
            <person name="Varghese N."/>
            <person name="Submissions S."/>
        </authorList>
    </citation>
    <scope>NUCLEOTIDE SEQUENCE [LARGE SCALE GENOMIC DNA]</scope>
    <source>
        <strain evidence="3">XBD1002</strain>
    </source>
</reference>
<protein>
    <recommendedName>
        <fullName evidence="4">Peptidase family S41</fullName>
    </recommendedName>
</protein>
<evidence type="ECO:0000256" key="1">
    <source>
        <dbReference type="SAM" id="SignalP"/>
    </source>
</evidence>
<accession>A0A1I3HY61</accession>
<organism evidence="2 3">
    <name type="scientific">Treponema bryantii</name>
    <dbReference type="NCBI Taxonomy" id="163"/>
    <lineage>
        <taxon>Bacteria</taxon>
        <taxon>Pseudomonadati</taxon>
        <taxon>Spirochaetota</taxon>
        <taxon>Spirochaetia</taxon>
        <taxon>Spirochaetales</taxon>
        <taxon>Treponemataceae</taxon>
        <taxon>Treponema</taxon>
    </lineage>
</organism>